<proteinExistence type="predicted"/>
<organism evidence="1">
    <name type="scientific">Burkholderia pseudomallei 1710a</name>
    <dbReference type="NCBI Taxonomy" id="320371"/>
    <lineage>
        <taxon>Bacteria</taxon>
        <taxon>Pseudomonadati</taxon>
        <taxon>Pseudomonadota</taxon>
        <taxon>Betaproteobacteria</taxon>
        <taxon>Burkholderiales</taxon>
        <taxon>Burkholderiaceae</taxon>
        <taxon>Burkholderia</taxon>
        <taxon>pseudomallei group</taxon>
    </lineage>
</organism>
<reference evidence="1" key="1">
    <citation type="submission" date="2009-05" db="EMBL/GenBank/DDBJ databases">
        <authorList>
            <person name="Harkins D.M."/>
            <person name="DeShazer D."/>
            <person name="Woods D.E."/>
            <person name="Brinkac L.M."/>
            <person name="Brown K.A."/>
            <person name="Hung G.C."/>
            <person name="Tuanyok A."/>
            <person name="Zhang B."/>
            <person name="Nierman W.C."/>
        </authorList>
    </citation>
    <scope>NUCLEOTIDE SEQUENCE [LARGE SCALE GENOMIC DNA]</scope>
    <source>
        <strain evidence="1">1710a</strain>
    </source>
</reference>
<accession>A0A0E1W7L7</accession>
<gene>
    <name evidence="1" type="ORF">BURPS1710A_4169</name>
</gene>
<sequence>MQCGFAATTALLSDTFVLLSQSLIDLVVASVAVPPRNAP</sequence>
<name>A0A0E1W7L7_BURPE</name>
<dbReference type="AlphaFoldDB" id="A0A0E1W7L7"/>
<dbReference type="Proteomes" id="UP000001812">
    <property type="component" value="Chromosome I"/>
</dbReference>
<dbReference type="EMBL" id="CM000832">
    <property type="protein sequence ID" value="EET09198.1"/>
    <property type="molecule type" value="Genomic_DNA"/>
</dbReference>
<dbReference type="HOGENOM" id="CLU_3306194_0_0_4"/>
<protein>
    <submittedName>
        <fullName evidence="1">Uncharacterized protein</fullName>
    </submittedName>
</protein>
<evidence type="ECO:0000313" key="1">
    <source>
        <dbReference type="EMBL" id="EET09198.1"/>
    </source>
</evidence>